<proteinExistence type="predicted"/>
<dbReference type="GO" id="GO:0016491">
    <property type="term" value="F:oxidoreductase activity"/>
    <property type="evidence" value="ECO:0007669"/>
    <property type="project" value="UniProtKB-KW"/>
</dbReference>
<organism evidence="9 10">
    <name type="scientific">candidate division WOR-1 bacterium RIFOXYC12_FULL_54_18</name>
    <dbReference type="NCBI Taxonomy" id="1802584"/>
    <lineage>
        <taxon>Bacteria</taxon>
        <taxon>Bacillati</taxon>
        <taxon>Saganbacteria</taxon>
    </lineage>
</organism>
<dbReference type="InterPro" id="IPR006638">
    <property type="entry name" value="Elp3/MiaA/NifB-like_rSAM"/>
</dbReference>
<dbReference type="PROSITE" id="PS01305">
    <property type="entry name" value="MOAA_NIFB_PQQE"/>
    <property type="match status" value="1"/>
</dbReference>
<sequence>MNKRTNYIKYFLFDQMTGFPRRHTPRRLLNLVLNQISRRVLKSDRVLGYPMHMSIEVNNTCDLQCPMCSSGKGYSVRKRGLMSFENYKRIVDEMAPYLYKVGPFNLGEPLLHPDIFKMIEYARGKNISVMLSTNGNALNAEKAEKLVRSGLEELIVSVDAASEETYRVNRPGGDFNRLKENIKRLMELRKRLGLKRPFVTINMILMENNTSEMETFRALAKELGVDKANFSTYWEMYLGNSAGEKDTGKYVPRDKRFKNIMPSVMKVDRTCGWAWSGCIVGWDGKVVPCCFDYNETYVVGNAFDGGVKKLWNGDRYRALRRLILRGRQGSKLCSSCPRVF</sequence>
<dbReference type="PANTHER" id="PTHR11228">
    <property type="entry name" value="RADICAL SAM DOMAIN PROTEIN"/>
    <property type="match status" value="1"/>
</dbReference>
<dbReference type="SFLD" id="SFLDG01386">
    <property type="entry name" value="main_SPASM_domain-containing"/>
    <property type="match status" value="1"/>
</dbReference>
<dbReference type="GO" id="GO:0032324">
    <property type="term" value="P:molybdopterin cofactor biosynthetic process"/>
    <property type="evidence" value="ECO:0007669"/>
    <property type="project" value="UniProtKB-ARBA"/>
</dbReference>
<dbReference type="Pfam" id="PF13186">
    <property type="entry name" value="SPASM"/>
    <property type="match status" value="1"/>
</dbReference>
<keyword evidence="5" id="KW-0560">Oxidoreductase</keyword>
<keyword evidence="3" id="KW-0949">S-adenosyl-L-methionine</keyword>
<comment type="cofactor">
    <cofactor evidence="1">
        <name>[4Fe-4S] cluster</name>
        <dbReference type="ChEBI" id="CHEBI:49883"/>
    </cofactor>
</comment>
<evidence type="ECO:0000256" key="7">
    <source>
        <dbReference type="ARBA" id="ARBA00023014"/>
    </source>
</evidence>
<accession>A0A1F4T563</accession>
<dbReference type="SFLD" id="SFLDG01067">
    <property type="entry name" value="SPASM/twitch_domain_containing"/>
    <property type="match status" value="1"/>
</dbReference>
<evidence type="ECO:0000256" key="5">
    <source>
        <dbReference type="ARBA" id="ARBA00023002"/>
    </source>
</evidence>
<dbReference type="InterPro" id="IPR000385">
    <property type="entry name" value="MoaA_NifB_PqqE_Fe-S-bd_CS"/>
</dbReference>
<dbReference type="Pfam" id="PF04055">
    <property type="entry name" value="Radical_SAM"/>
    <property type="match status" value="1"/>
</dbReference>
<dbReference type="GO" id="GO:0051539">
    <property type="term" value="F:4 iron, 4 sulfur cluster binding"/>
    <property type="evidence" value="ECO:0007669"/>
    <property type="project" value="UniProtKB-KW"/>
</dbReference>
<name>A0A1F4T563_UNCSA</name>
<evidence type="ECO:0000256" key="2">
    <source>
        <dbReference type="ARBA" id="ARBA00022485"/>
    </source>
</evidence>
<dbReference type="CDD" id="cd21109">
    <property type="entry name" value="SPASM"/>
    <property type="match status" value="1"/>
</dbReference>
<keyword evidence="4" id="KW-0479">Metal-binding</keyword>
<dbReference type="SFLD" id="SFLDS00029">
    <property type="entry name" value="Radical_SAM"/>
    <property type="match status" value="1"/>
</dbReference>
<dbReference type="GO" id="GO:0046872">
    <property type="term" value="F:metal ion binding"/>
    <property type="evidence" value="ECO:0007669"/>
    <property type="project" value="UniProtKB-KW"/>
</dbReference>
<reference evidence="9 10" key="1">
    <citation type="journal article" date="2016" name="Nat. Commun.">
        <title>Thousands of microbial genomes shed light on interconnected biogeochemical processes in an aquifer system.</title>
        <authorList>
            <person name="Anantharaman K."/>
            <person name="Brown C.T."/>
            <person name="Hug L.A."/>
            <person name="Sharon I."/>
            <person name="Castelle C.J."/>
            <person name="Probst A.J."/>
            <person name="Thomas B.C."/>
            <person name="Singh A."/>
            <person name="Wilkins M.J."/>
            <person name="Karaoz U."/>
            <person name="Brodie E.L."/>
            <person name="Williams K.H."/>
            <person name="Hubbard S.S."/>
            <person name="Banfield J.F."/>
        </authorList>
    </citation>
    <scope>NUCLEOTIDE SEQUENCE [LARGE SCALE GENOMIC DNA]</scope>
</reference>
<evidence type="ECO:0000313" key="10">
    <source>
        <dbReference type="Proteomes" id="UP000178602"/>
    </source>
</evidence>
<evidence type="ECO:0000256" key="4">
    <source>
        <dbReference type="ARBA" id="ARBA00022723"/>
    </source>
</evidence>
<dbReference type="InterPro" id="IPR013785">
    <property type="entry name" value="Aldolase_TIM"/>
</dbReference>
<dbReference type="PANTHER" id="PTHR11228:SF7">
    <property type="entry name" value="PQQA PEPTIDE CYCLASE"/>
    <property type="match status" value="1"/>
</dbReference>
<evidence type="ECO:0000256" key="6">
    <source>
        <dbReference type="ARBA" id="ARBA00023004"/>
    </source>
</evidence>
<gene>
    <name evidence="9" type="ORF">A3K49_02435</name>
</gene>
<dbReference type="InterPro" id="IPR058240">
    <property type="entry name" value="rSAM_sf"/>
</dbReference>
<dbReference type="AlphaFoldDB" id="A0A1F4T563"/>
<keyword evidence="7" id="KW-0411">Iron-sulfur</keyword>
<evidence type="ECO:0000256" key="1">
    <source>
        <dbReference type="ARBA" id="ARBA00001966"/>
    </source>
</evidence>
<evidence type="ECO:0000313" key="9">
    <source>
        <dbReference type="EMBL" id="OGC27848.1"/>
    </source>
</evidence>
<keyword evidence="2" id="KW-0004">4Fe-4S</keyword>
<keyword evidence="6" id="KW-0408">Iron</keyword>
<dbReference type="Proteomes" id="UP000178602">
    <property type="component" value="Unassembled WGS sequence"/>
</dbReference>
<feature type="domain" description="Radical SAM core" evidence="8">
    <location>
        <begin position="47"/>
        <end position="270"/>
    </location>
</feature>
<dbReference type="CDD" id="cd01335">
    <property type="entry name" value="Radical_SAM"/>
    <property type="match status" value="1"/>
</dbReference>
<dbReference type="InterPro" id="IPR034391">
    <property type="entry name" value="AdoMet-like_SPASM_containing"/>
</dbReference>
<comment type="caution">
    <text evidence="9">The sequence shown here is derived from an EMBL/GenBank/DDBJ whole genome shotgun (WGS) entry which is preliminary data.</text>
</comment>
<dbReference type="SMART" id="SM00729">
    <property type="entry name" value="Elp3"/>
    <property type="match status" value="1"/>
</dbReference>
<evidence type="ECO:0000256" key="3">
    <source>
        <dbReference type="ARBA" id="ARBA00022691"/>
    </source>
</evidence>
<evidence type="ECO:0000259" key="8">
    <source>
        <dbReference type="PROSITE" id="PS51918"/>
    </source>
</evidence>
<dbReference type="SUPFAM" id="SSF102114">
    <property type="entry name" value="Radical SAM enzymes"/>
    <property type="match status" value="1"/>
</dbReference>
<protein>
    <recommendedName>
        <fullName evidence="8">Radical SAM core domain-containing protein</fullName>
    </recommendedName>
</protein>
<dbReference type="EMBL" id="MEUG01000001">
    <property type="protein sequence ID" value="OGC27848.1"/>
    <property type="molecule type" value="Genomic_DNA"/>
</dbReference>
<dbReference type="InterPro" id="IPR023885">
    <property type="entry name" value="4Fe4S-binding_SPASM_dom"/>
</dbReference>
<dbReference type="Gene3D" id="3.20.20.70">
    <property type="entry name" value="Aldolase class I"/>
    <property type="match status" value="1"/>
</dbReference>
<dbReference type="PROSITE" id="PS51918">
    <property type="entry name" value="RADICAL_SAM"/>
    <property type="match status" value="1"/>
</dbReference>
<dbReference type="InterPro" id="IPR007197">
    <property type="entry name" value="rSAM"/>
</dbReference>
<dbReference type="SFLD" id="SFLDG01387">
    <property type="entry name" value="BtrN-like_SPASM_domain_contain"/>
    <property type="match status" value="1"/>
</dbReference>
<dbReference type="InterPro" id="IPR050377">
    <property type="entry name" value="Radical_SAM_PqqE_MftC-like"/>
</dbReference>